<accession>A0A4Q1RDB7</accession>
<name>A0A4Q1RDB7_9FIRM</name>
<dbReference type="Proteomes" id="UP000290106">
    <property type="component" value="Unassembled WGS sequence"/>
</dbReference>
<sequence>MRIEEDYIEEEAKKMGLTAEVKAGGSIFVKTLFGGHWVINQCRQGWRLQHENYRIAGTARRGTYHKHTTVFEDELQALRYIYCHDKKIPMLPLVGAQLS</sequence>
<evidence type="ECO:0000313" key="1">
    <source>
        <dbReference type="EMBL" id="RXS72594.1"/>
    </source>
</evidence>
<evidence type="ECO:0000313" key="2">
    <source>
        <dbReference type="Proteomes" id="UP000290106"/>
    </source>
</evidence>
<dbReference type="RefSeq" id="WP_129259710.1">
    <property type="nucleotide sequence ID" value="NZ_SDKC01000002.1"/>
</dbReference>
<gene>
    <name evidence="1" type="ORF">ETP43_16585</name>
</gene>
<reference evidence="1 2" key="1">
    <citation type="submission" date="2019-01" db="EMBL/GenBank/DDBJ databases">
        <title>Blautia sp. nov. KGMB01111 isolated human feces.</title>
        <authorList>
            <person name="Park J.-E."/>
            <person name="Kim J.-S."/>
            <person name="Park S.-H."/>
        </authorList>
    </citation>
    <scope>NUCLEOTIDE SEQUENCE [LARGE SCALE GENOMIC DNA]</scope>
    <source>
        <strain evidence="1 2">KGMB01111</strain>
    </source>
</reference>
<dbReference type="EMBL" id="SDKC01000002">
    <property type="protein sequence ID" value="RXS72594.1"/>
    <property type="molecule type" value="Genomic_DNA"/>
</dbReference>
<proteinExistence type="predicted"/>
<dbReference type="Gene3D" id="3.30.420.40">
    <property type="match status" value="1"/>
</dbReference>
<protein>
    <submittedName>
        <fullName evidence="1">Uncharacterized protein</fullName>
    </submittedName>
</protein>
<organism evidence="1 2">
    <name type="scientific">Blautia faecicola</name>
    <dbReference type="NCBI Taxonomy" id="2509240"/>
    <lineage>
        <taxon>Bacteria</taxon>
        <taxon>Bacillati</taxon>
        <taxon>Bacillota</taxon>
        <taxon>Clostridia</taxon>
        <taxon>Lachnospirales</taxon>
        <taxon>Lachnospiraceae</taxon>
        <taxon>Blautia</taxon>
    </lineage>
</organism>
<dbReference type="AlphaFoldDB" id="A0A4Q1RDB7"/>
<keyword evidence="2" id="KW-1185">Reference proteome</keyword>
<comment type="caution">
    <text evidence="1">The sequence shown here is derived from an EMBL/GenBank/DDBJ whole genome shotgun (WGS) entry which is preliminary data.</text>
</comment>